<dbReference type="Proteomes" id="UP000188533">
    <property type="component" value="Unassembled WGS sequence"/>
</dbReference>
<feature type="compositionally biased region" description="Low complexity" evidence="1">
    <location>
        <begin position="49"/>
        <end position="59"/>
    </location>
</feature>
<organism evidence="2 3">
    <name type="scientific">Lentinula edodes</name>
    <name type="common">Shiitake mushroom</name>
    <name type="synonym">Lentinus edodes</name>
    <dbReference type="NCBI Taxonomy" id="5353"/>
    <lineage>
        <taxon>Eukaryota</taxon>
        <taxon>Fungi</taxon>
        <taxon>Dikarya</taxon>
        <taxon>Basidiomycota</taxon>
        <taxon>Agaricomycotina</taxon>
        <taxon>Agaricomycetes</taxon>
        <taxon>Agaricomycetidae</taxon>
        <taxon>Agaricales</taxon>
        <taxon>Marasmiineae</taxon>
        <taxon>Omphalotaceae</taxon>
        <taxon>Lentinula</taxon>
    </lineage>
</organism>
<feature type="region of interest" description="Disordered" evidence="1">
    <location>
        <begin position="48"/>
        <end position="73"/>
    </location>
</feature>
<gene>
    <name evidence="2" type="ORF">LENED_008636</name>
</gene>
<comment type="caution">
    <text evidence="2">The sequence shown here is derived from an EMBL/GenBank/DDBJ whole genome shotgun (WGS) entry which is preliminary data.</text>
</comment>
<reference evidence="2 3" key="2">
    <citation type="submission" date="2017-02" db="EMBL/GenBank/DDBJ databases">
        <title>A genome survey and senescence transcriptome analysis in Lentinula edodes.</title>
        <authorList>
            <person name="Sakamoto Y."/>
            <person name="Nakade K."/>
            <person name="Sato S."/>
            <person name="Yoshida Y."/>
            <person name="Miyazaki K."/>
            <person name="Natsume S."/>
            <person name="Konno N."/>
        </authorList>
    </citation>
    <scope>NUCLEOTIDE SEQUENCE [LARGE SCALE GENOMIC DNA]</scope>
    <source>
        <strain evidence="2 3">NBRC 111202</strain>
    </source>
</reference>
<dbReference type="AlphaFoldDB" id="A0A1Q3EHS1"/>
<proteinExistence type="predicted"/>
<evidence type="ECO:0000313" key="2">
    <source>
        <dbReference type="EMBL" id="GAW06694.1"/>
    </source>
</evidence>
<dbReference type="EMBL" id="BDGU01000339">
    <property type="protein sequence ID" value="GAW06694.1"/>
    <property type="molecule type" value="Genomic_DNA"/>
</dbReference>
<sequence length="99" mass="10954">MLEVDEERDIVSVADSSELVPPLSEPVKKQNLKIDLIRRADSRGLVMKGGESSSTFGGESETKMSGVESFRDHERGVPGGVIFTLDEELNGLMSKYPRW</sequence>
<name>A0A1Q3EHS1_LENED</name>
<keyword evidence="3" id="KW-1185">Reference proteome</keyword>
<evidence type="ECO:0000313" key="3">
    <source>
        <dbReference type="Proteomes" id="UP000188533"/>
    </source>
</evidence>
<reference evidence="2 3" key="1">
    <citation type="submission" date="2016-08" db="EMBL/GenBank/DDBJ databases">
        <authorList>
            <consortium name="Lentinula edodes genome sequencing consortium"/>
            <person name="Sakamoto Y."/>
            <person name="Nakade K."/>
            <person name="Sato S."/>
            <person name="Yoshida Y."/>
            <person name="Miyazaki K."/>
            <person name="Natsume S."/>
            <person name="Konno N."/>
        </authorList>
    </citation>
    <scope>NUCLEOTIDE SEQUENCE [LARGE SCALE GENOMIC DNA]</scope>
    <source>
        <strain evidence="2 3">NBRC 111202</strain>
    </source>
</reference>
<protein>
    <submittedName>
        <fullName evidence="2">Uncharacterized protein</fullName>
    </submittedName>
</protein>
<accession>A0A1Q3EHS1</accession>
<evidence type="ECO:0000256" key="1">
    <source>
        <dbReference type="SAM" id="MobiDB-lite"/>
    </source>
</evidence>